<evidence type="ECO:0008006" key="5">
    <source>
        <dbReference type="Google" id="ProtNLM"/>
    </source>
</evidence>
<feature type="domain" description="RNase H type-1" evidence="2">
    <location>
        <begin position="572"/>
        <end position="707"/>
    </location>
</feature>
<dbReference type="InterPro" id="IPR036047">
    <property type="entry name" value="F-box-like_dom_sf"/>
</dbReference>
<comment type="caution">
    <text evidence="3">The sequence shown here is derived from an EMBL/GenBank/DDBJ whole genome shotgun (WGS) entry which is preliminary data.</text>
</comment>
<dbReference type="Pfam" id="PF00075">
    <property type="entry name" value="RNase_H"/>
    <property type="match status" value="1"/>
</dbReference>
<protein>
    <recommendedName>
        <fullName evidence="5">RNase H type-1 domain-containing protein</fullName>
    </recommendedName>
</protein>
<organism evidence="3 4">
    <name type="scientific">Mycena alexandri</name>
    <dbReference type="NCBI Taxonomy" id="1745969"/>
    <lineage>
        <taxon>Eukaryota</taxon>
        <taxon>Fungi</taxon>
        <taxon>Dikarya</taxon>
        <taxon>Basidiomycota</taxon>
        <taxon>Agaricomycotina</taxon>
        <taxon>Agaricomycetes</taxon>
        <taxon>Agaricomycetidae</taxon>
        <taxon>Agaricales</taxon>
        <taxon>Marasmiineae</taxon>
        <taxon>Mycenaceae</taxon>
        <taxon>Mycena</taxon>
    </lineage>
</organism>
<dbReference type="CDD" id="cd09276">
    <property type="entry name" value="Rnase_HI_RT_non_LTR"/>
    <property type="match status" value="1"/>
</dbReference>
<reference evidence="3" key="1">
    <citation type="submission" date="2023-03" db="EMBL/GenBank/DDBJ databases">
        <title>Massive genome expansion in bonnet fungi (Mycena s.s.) driven by repeated elements and novel gene families across ecological guilds.</title>
        <authorList>
            <consortium name="Lawrence Berkeley National Laboratory"/>
            <person name="Harder C.B."/>
            <person name="Miyauchi S."/>
            <person name="Viragh M."/>
            <person name="Kuo A."/>
            <person name="Thoen E."/>
            <person name="Andreopoulos B."/>
            <person name="Lu D."/>
            <person name="Skrede I."/>
            <person name="Drula E."/>
            <person name="Henrissat B."/>
            <person name="Morin E."/>
            <person name="Kohler A."/>
            <person name="Barry K."/>
            <person name="LaButti K."/>
            <person name="Morin E."/>
            <person name="Salamov A."/>
            <person name="Lipzen A."/>
            <person name="Mereny Z."/>
            <person name="Hegedus B."/>
            <person name="Baldrian P."/>
            <person name="Stursova M."/>
            <person name="Weitz H."/>
            <person name="Taylor A."/>
            <person name="Grigoriev I.V."/>
            <person name="Nagy L.G."/>
            <person name="Martin F."/>
            <person name="Kauserud H."/>
        </authorList>
    </citation>
    <scope>NUCLEOTIDE SEQUENCE</scope>
    <source>
        <strain evidence="3">CBHHK200</strain>
    </source>
</reference>
<dbReference type="Proteomes" id="UP001218188">
    <property type="component" value="Unassembled WGS sequence"/>
</dbReference>
<name>A0AAD6SNU9_9AGAR</name>
<dbReference type="GO" id="GO:0003676">
    <property type="term" value="F:nucleic acid binding"/>
    <property type="evidence" value="ECO:0007669"/>
    <property type="project" value="InterPro"/>
</dbReference>
<accession>A0AAD6SNU9</accession>
<dbReference type="PROSITE" id="PS50181">
    <property type="entry name" value="FBOX"/>
    <property type="match status" value="1"/>
</dbReference>
<evidence type="ECO:0000259" key="2">
    <source>
        <dbReference type="PROSITE" id="PS50879"/>
    </source>
</evidence>
<dbReference type="InterPro" id="IPR036397">
    <property type="entry name" value="RNaseH_sf"/>
</dbReference>
<dbReference type="Gene3D" id="3.30.420.10">
    <property type="entry name" value="Ribonuclease H-like superfamily/Ribonuclease H"/>
    <property type="match status" value="1"/>
</dbReference>
<dbReference type="InterPro" id="IPR001810">
    <property type="entry name" value="F-box_dom"/>
</dbReference>
<dbReference type="EMBL" id="JARJCM010000098">
    <property type="protein sequence ID" value="KAJ7029710.1"/>
    <property type="molecule type" value="Genomic_DNA"/>
</dbReference>
<dbReference type="PROSITE" id="PS50879">
    <property type="entry name" value="RNASE_H_1"/>
    <property type="match status" value="1"/>
</dbReference>
<evidence type="ECO:0000313" key="3">
    <source>
        <dbReference type="EMBL" id="KAJ7029710.1"/>
    </source>
</evidence>
<feature type="domain" description="F-box" evidence="1">
    <location>
        <begin position="1"/>
        <end position="46"/>
    </location>
</feature>
<sequence length="866" mass="96780">MLLDQLDIDVLSHIFILTDVYTIMSLSKVNKSFHAIARAKHLWVSVVRDLYARRLIDLGVHEVLEECSTQMLIDKVRRVVLGPYTWSPSSPIAPTICRQMTLLLDSPRMRFELVPGGKYLVLFVSKGSAMFGFGGDVDVECLEVASGRRVWSWGRPGHRVSHTEFDFSGCGSEAVACVTFSDNEEPFRNQILFLSINVETGDTDQLLGLPELPFVIGRPQISGNFFVCAVSAGTNSSEECIVLVNWRTAHFIILNMKSAQFRLLHGHLITIQRSSESTLCLTNYLRVYSISTLHPFWHPVYEFDIDTRTSPREILSLVSETICADDPSHHLHISVAESALHQQTYELIISLVDLAASPPLSRFKKLRNRLARRRPRNEWMTTLFRYYLTLPPLLDENPRLRLKSTLQHSLPCVPSYRAGYGLWAVPWVISSIVVRHLDEVGINIPRQLPVVEGEAMYQVEMAPSGAVVILYESRAVFKVLITSTRVLLHLVERIPGLKWPANVPAQGQRIRARSTPRLVVEGPEMDFDDSLGMEPILPIYDAPWKNPLPVTTIIPPKEDALRALDLTTRDPVYQRSTWYTDGSLLEGRAGGAAVRVEDGVERERVEVPLGRGQVCEGEMEGLVRALERAVEDGCTSVLCVVDSQAALKGITSTAPRSGQFRAVHYDRLVRGALRRRPDFSIVNLWTPAHIGTAGNELADEAAKHATLAEPDPSLFISLTTTRQLIHRLILDLWKERWSRSKTGRQLRAIDQSPPTLIPLALYSSSSLSRKMSSAVAQLRTDFSPLNAYRFKAGLTNSPACDACGAAKESRAHFILDCPVWEPHRQPLYGACYAAGFFGSLHLAPLLNEPKVLTAFSKFLDATGRFA</sequence>
<dbReference type="InterPro" id="IPR002156">
    <property type="entry name" value="RNaseH_domain"/>
</dbReference>
<gene>
    <name evidence="3" type="ORF">C8F04DRAFT_1398250</name>
</gene>
<evidence type="ECO:0000259" key="1">
    <source>
        <dbReference type="PROSITE" id="PS50181"/>
    </source>
</evidence>
<dbReference type="AlphaFoldDB" id="A0AAD6SNU9"/>
<keyword evidence="4" id="KW-1185">Reference proteome</keyword>
<dbReference type="SUPFAM" id="SSF53098">
    <property type="entry name" value="Ribonuclease H-like"/>
    <property type="match status" value="1"/>
</dbReference>
<evidence type="ECO:0000313" key="4">
    <source>
        <dbReference type="Proteomes" id="UP001218188"/>
    </source>
</evidence>
<dbReference type="SUPFAM" id="SSF81383">
    <property type="entry name" value="F-box domain"/>
    <property type="match status" value="1"/>
</dbReference>
<dbReference type="Pfam" id="PF00646">
    <property type="entry name" value="F-box"/>
    <property type="match status" value="1"/>
</dbReference>
<dbReference type="InterPro" id="IPR012337">
    <property type="entry name" value="RNaseH-like_sf"/>
</dbReference>
<proteinExistence type="predicted"/>
<dbReference type="GO" id="GO:0004523">
    <property type="term" value="F:RNA-DNA hybrid ribonuclease activity"/>
    <property type="evidence" value="ECO:0007669"/>
    <property type="project" value="InterPro"/>
</dbReference>